<dbReference type="GO" id="GO:0003723">
    <property type="term" value="F:RNA binding"/>
    <property type="evidence" value="ECO:0007669"/>
    <property type="project" value="TreeGrafter"/>
</dbReference>
<evidence type="ECO:0000256" key="12">
    <source>
        <dbReference type="SAM" id="MobiDB-lite"/>
    </source>
</evidence>
<dbReference type="HAMAP" id="MF_02075">
    <property type="entry name" value="Asp_tRNA_synth_type2"/>
    <property type="match status" value="1"/>
</dbReference>
<gene>
    <name evidence="14" type="ORF">FA10DRAFT_266242</name>
</gene>
<comment type="catalytic activity">
    <reaction evidence="10">
        <text>tRNA(Asp) + L-aspartate + ATP = L-aspartyl-tRNA(Asp) + AMP + diphosphate</text>
        <dbReference type="Rhea" id="RHEA:19649"/>
        <dbReference type="Rhea" id="RHEA-COMP:9660"/>
        <dbReference type="Rhea" id="RHEA-COMP:9678"/>
        <dbReference type="ChEBI" id="CHEBI:29991"/>
        <dbReference type="ChEBI" id="CHEBI:30616"/>
        <dbReference type="ChEBI" id="CHEBI:33019"/>
        <dbReference type="ChEBI" id="CHEBI:78442"/>
        <dbReference type="ChEBI" id="CHEBI:78516"/>
        <dbReference type="ChEBI" id="CHEBI:456215"/>
        <dbReference type="EC" id="6.1.1.12"/>
    </reaction>
</comment>
<feature type="domain" description="Aminoacyl-transfer RNA synthetases class-II family profile" evidence="13">
    <location>
        <begin position="408"/>
        <end position="719"/>
    </location>
</feature>
<feature type="compositionally biased region" description="Basic and acidic residues" evidence="12">
    <location>
        <begin position="85"/>
        <end position="95"/>
    </location>
</feature>
<dbReference type="PRINTS" id="PR01042">
    <property type="entry name" value="TRNASYNTHASP"/>
</dbReference>
<evidence type="ECO:0000256" key="3">
    <source>
        <dbReference type="ARBA" id="ARBA00012841"/>
    </source>
</evidence>
<name>A0A316YV21_9BASI</name>
<dbReference type="CDD" id="cd04320">
    <property type="entry name" value="AspRS_cyto_N"/>
    <property type="match status" value="1"/>
</dbReference>
<dbReference type="InterPro" id="IPR006195">
    <property type="entry name" value="aa-tRNA-synth_II"/>
</dbReference>
<keyword evidence="15" id="KW-1185">Reference proteome</keyword>
<keyword evidence="9 14" id="KW-0030">Aminoacyl-tRNA synthetase</keyword>
<dbReference type="GeneID" id="37043333"/>
<evidence type="ECO:0000256" key="5">
    <source>
        <dbReference type="ARBA" id="ARBA00022598"/>
    </source>
</evidence>
<protein>
    <recommendedName>
        <fullName evidence="11">Probable aspartate--tRNA ligase, cytoplasmic</fullName>
        <ecNumber evidence="3">6.1.1.12</ecNumber>
    </recommendedName>
</protein>
<keyword evidence="4" id="KW-0963">Cytoplasm</keyword>
<dbReference type="InterPro" id="IPR045864">
    <property type="entry name" value="aa-tRNA-synth_II/BPL/LPL"/>
</dbReference>
<evidence type="ECO:0000256" key="1">
    <source>
        <dbReference type="ARBA" id="ARBA00004496"/>
    </source>
</evidence>
<keyword evidence="6" id="KW-0547">Nucleotide-binding</keyword>
<dbReference type="InterPro" id="IPR024320">
    <property type="entry name" value="LPG_synthase_C"/>
</dbReference>
<dbReference type="AlphaFoldDB" id="A0A316YV21"/>
<feature type="compositionally biased region" description="Low complexity" evidence="12">
    <location>
        <begin position="363"/>
        <end position="379"/>
    </location>
</feature>
<dbReference type="GO" id="GO:0006422">
    <property type="term" value="P:aspartyl-tRNA aminoacylation"/>
    <property type="evidence" value="ECO:0007669"/>
    <property type="project" value="InterPro"/>
</dbReference>
<evidence type="ECO:0000256" key="7">
    <source>
        <dbReference type="ARBA" id="ARBA00022840"/>
    </source>
</evidence>
<dbReference type="Gene3D" id="2.40.50.140">
    <property type="entry name" value="Nucleic acid-binding proteins"/>
    <property type="match status" value="1"/>
</dbReference>
<feature type="compositionally biased region" description="Basic and acidic residues" evidence="12">
    <location>
        <begin position="712"/>
        <end position="729"/>
    </location>
</feature>
<keyword evidence="7" id="KW-0067">ATP-binding</keyword>
<dbReference type="EMBL" id="KZ819635">
    <property type="protein sequence ID" value="PWN92488.1"/>
    <property type="molecule type" value="Genomic_DNA"/>
</dbReference>
<dbReference type="Gene3D" id="3.30.930.10">
    <property type="entry name" value="Bira Bifunctional Protein, Domain 2"/>
    <property type="match status" value="1"/>
</dbReference>
<accession>A0A316YV21</accession>
<dbReference type="FunFam" id="3.30.930.10:FF:000038">
    <property type="entry name" value="Aspartate--tRNA ligase"/>
    <property type="match status" value="1"/>
</dbReference>
<dbReference type="InterPro" id="IPR012340">
    <property type="entry name" value="NA-bd_OB-fold"/>
</dbReference>
<dbReference type="PROSITE" id="PS50862">
    <property type="entry name" value="AA_TRNA_LIGASE_II"/>
    <property type="match status" value="1"/>
</dbReference>
<dbReference type="GO" id="GO:0004815">
    <property type="term" value="F:aspartate-tRNA ligase activity"/>
    <property type="evidence" value="ECO:0007669"/>
    <property type="project" value="UniProtKB-EC"/>
</dbReference>
<evidence type="ECO:0000256" key="4">
    <source>
        <dbReference type="ARBA" id="ARBA00022490"/>
    </source>
</evidence>
<feature type="region of interest" description="Disordered" evidence="12">
    <location>
        <begin position="710"/>
        <end position="749"/>
    </location>
</feature>
<dbReference type="InterPro" id="IPR004364">
    <property type="entry name" value="Aa-tRNA-synt_II"/>
</dbReference>
<evidence type="ECO:0000259" key="13">
    <source>
        <dbReference type="PROSITE" id="PS50862"/>
    </source>
</evidence>
<reference evidence="14" key="1">
    <citation type="journal article" date="2018" name="Mol. Biol. Evol.">
        <title>Broad Genomic Sampling Reveals a Smut Pathogenic Ancestry of the Fungal Clade Ustilaginomycotina.</title>
        <authorList>
            <person name="Kijpornyongpan T."/>
            <person name="Mondo S.J."/>
            <person name="Barry K."/>
            <person name="Sandor L."/>
            <person name="Lee J."/>
            <person name="Lipzen A."/>
            <person name="Pangilinan J."/>
            <person name="LaButti K."/>
            <person name="Hainaut M."/>
            <person name="Henrissat B."/>
            <person name="Grigoriev I.V."/>
            <person name="Spatafora J.W."/>
            <person name="Aime M.C."/>
        </authorList>
    </citation>
    <scope>NUCLEOTIDE SEQUENCE [LARGE SCALE GENOMIC DNA]</scope>
    <source>
        <strain evidence="14">MCA 4198</strain>
    </source>
</reference>
<dbReference type="InParanoid" id="A0A316YV21"/>
<sequence>MASMSPINENGPATPPLAPPSKDQSVDSRMSNGNGTTKKEKRRSKPLGAIASLFGGGSHKKDRGRTSSGDEGLNSPRRSGSMQRSVEKQAEKGEKAMLAAKFEQGVKLQRLQSDLRAQQIETGEQRSHYGVLPSNLALKKALDASEPHPTKGVDEQGGDGEEGEQPAPGPIANAAASHATVKKASEAGYSPLSTLTVDDVGQEKFYRLRLHDKRTLGSKLVFLILRDKIFTLQAVLHADENDVTRHMVRWAAHQIPLESIVVVRGRLQKPQEPLRSTSFADLELKVTELFVQMEPKDKPAFHLPNQHPPPSSTPANGGLIKSPRASMVSPDGSGSERSSLDVPVPTTGPVGEALPVIQHLKAADPSTASSTDSSAVEVPGPGPPVPSLALRMANRVLDLRSPSSQAIFRINSAVCLAFRSFLGKQGFVEIHTPKLLGGASESGASVFGVNYFGRPAFLAQSPQLYKQMCVCAGFGRVFEIGPVFRAENSNTHRHLTEFTGLDLEMEIGDDYHEAMHLIDDMLKTIFGIITNDHARELDALRNEYGYQDFVWLDETPVLQFPDGIKMLVDSGYVEENGDVPTVDEDLSTRAEIRLGRLVKEKYGTDFYILDKFPAGVRPFYTMPDPIRKGASNSFDIFVRGQEIISGGQRIHDADMLGDNIRRAGVEMKGLEEYVSAFRLAAPPHAGCGIGLERFVMLFLGLPDIRNASLYPRDPKSMRPSNNDELRHPDASTNPPPWKKRGQSTVASSEADLQPLEKLIANYGDTSNTSWLDARFTKWRHAETGAAIGYVKMQNDTCVIVGDPLCDLHQFPRVVKAFIDEVVRKEKLHPVWLLISDDLEKVLGETLHWRSLTCVAESRIPTAERRSSPASNEMERKIRQAKNSGLSIQTFGMTDEVPADVKADVDAEIKKWLDNRKGKQVHLTEVTPWRDEAHRAYYIVRDAEEKVCALVIMCQLSANHGLQIKWALDFPGAPSGAIEYAISTAVGATPNVPHSFGASATSHLSMSRSGKGLGNKALAATYEGFVKSLHLLNKGDFRKKFGAVEEPLYIAYHNNMSPRKIKAIIDFFGYND</sequence>
<evidence type="ECO:0000256" key="10">
    <source>
        <dbReference type="ARBA" id="ARBA00047904"/>
    </source>
</evidence>
<dbReference type="GO" id="GO:0005829">
    <property type="term" value="C:cytosol"/>
    <property type="evidence" value="ECO:0007669"/>
    <property type="project" value="TreeGrafter"/>
</dbReference>
<feature type="region of interest" description="Disordered" evidence="12">
    <location>
        <begin position="298"/>
        <end position="348"/>
    </location>
</feature>
<dbReference type="PANTHER" id="PTHR43450:SF2">
    <property type="entry name" value="ASPARTATE--TRNA LIGASE"/>
    <property type="match status" value="1"/>
</dbReference>
<dbReference type="STRING" id="215250.A0A316YV21"/>
<feature type="region of interest" description="Disordered" evidence="12">
    <location>
        <begin position="362"/>
        <end position="381"/>
    </location>
</feature>
<evidence type="ECO:0000256" key="9">
    <source>
        <dbReference type="ARBA" id="ARBA00023146"/>
    </source>
</evidence>
<feature type="compositionally biased region" description="Polar residues" evidence="12">
    <location>
        <begin position="27"/>
        <end position="36"/>
    </location>
</feature>
<dbReference type="InterPro" id="IPR004523">
    <property type="entry name" value="Asp-tRNA_synthase_2"/>
</dbReference>
<evidence type="ECO:0000256" key="11">
    <source>
        <dbReference type="ARBA" id="ARBA00070516"/>
    </source>
</evidence>
<feature type="region of interest" description="Disordered" evidence="12">
    <location>
        <begin position="144"/>
        <end position="176"/>
    </location>
</feature>
<dbReference type="EC" id="6.1.1.12" evidence="3"/>
<dbReference type="GO" id="GO:0005524">
    <property type="term" value="F:ATP binding"/>
    <property type="evidence" value="ECO:0007669"/>
    <property type="project" value="UniProtKB-KW"/>
</dbReference>
<dbReference type="InterPro" id="IPR002312">
    <property type="entry name" value="Asp/Asn-tRNA-synth_IIb"/>
</dbReference>
<evidence type="ECO:0000313" key="14">
    <source>
        <dbReference type="EMBL" id="PWN92488.1"/>
    </source>
</evidence>
<evidence type="ECO:0000313" key="15">
    <source>
        <dbReference type="Proteomes" id="UP000245768"/>
    </source>
</evidence>
<comment type="subcellular location">
    <subcellularLocation>
        <location evidence="1">Cytoplasm</location>
    </subcellularLocation>
</comment>
<dbReference type="GO" id="GO:0017101">
    <property type="term" value="C:aminoacyl-tRNA synthetase multienzyme complex"/>
    <property type="evidence" value="ECO:0007669"/>
    <property type="project" value="TreeGrafter"/>
</dbReference>
<dbReference type="SUPFAM" id="SSF55681">
    <property type="entry name" value="Class II aaRS and biotin synthetases"/>
    <property type="match status" value="1"/>
</dbReference>
<dbReference type="Pfam" id="PF00152">
    <property type="entry name" value="tRNA-synt_2"/>
    <property type="match status" value="1"/>
</dbReference>
<evidence type="ECO:0000256" key="8">
    <source>
        <dbReference type="ARBA" id="ARBA00022917"/>
    </source>
</evidence>
<dbReference type="CDD" id="cd00776">
    <property type="entry name" value="AsxRS_core"/>
    <property type="match status" value="1"/>
</dbReference>
<dbReference type="OrthoDB" id="372395at2759"/>
<feature type="compositionally biased region" description="Basic and acidic residues" evidence="12">
    <location>
        <begin position="144"/>
        <end position="154"/>
    </location>
</feature>
<comment type="similarity">
    <text evidence="2">Belongs to the class-II aminoacyl-tRNA synthetase family. Type 2 subfamily.</text>
</comment>
<dbReference type="SUPFAM" id="SSF50249">
    <property type="entry name" value="Nucleic acid-binding proteins"/>
    <property type="match status" value="1"/>
</dbReference>
<feature type="region of interest" description="Disordered" evidence="12">
    <location>
        <begin position="1"/>
        <end position="96"/>
    </location>
</feature>
<evidence type="ECO:0000256" key="6">
    <source>
        <dbReference type="ARBA" id="ARBA00022741"/>
    </source>
</evidence>
<evidence type="ECO:0000256" key="2">
    <source>
        <dbReference type="ARBA" id="ARBA00005312"/>
    </source>
</evidence>
<dbReference type="RefSeq" id="XP_025379686.1">
    <property type="nucleotide sequence ID" value="XM_025521417.1"/>
</dbReference>
<dbReference type="Proteomes" id="UP000245768">
    <property type="component" value="Unassembled WGS sequence"/>
</dbReference>
<keyword evidence="5" id="KW-0436">Ligase</keyword>
<dbReference type="PANTHER" id="PTHR43450">
    <property type="entry name" value="ASPARTYL-TRNA SYNTHETASE"/>
    <property type="match status" value="1"/>
</dbReference>
<keyword evidence="8" id="KW-0648">Protein biosynthesis</keyword>
<organism evidence="14 15">
    <name type="scientific">Acaromyces ingoldii</name>
    <dbReference type="NCBI Taxonomy" id="215250"/>
    <lineage>
        <taxon>Eukaryota</taxon>
        <taxon>Fungi</taxon>
        <taxon>Dikarya</taxon>
        <taxon>Basidiomycota</taxon>
        <taxon>Ustilaginomycotina</taxon>
        <taxon>Exobasidiomycetes</taxon>
        <taxon>Exobasidiales</taxon>
        <taxon>Cryptobasidiaceae</taxon>
        <taxon>Acaromyces</taxon>
    </lineage>
</organism>
<proteinExistence type="inferred from homology"/>
<dbReference type="Pfam" id="PF09924">
    <property type="entry name" value="LPG_synthase_C"/>
    <property type="match status" value="1"/>
</dbReference>